<evidence type="ECO:0000313" key="2">
    <source>
        <dbReference type="Proteomes" id="UP000257109"/>
    </source>
</evidence>
<name>A0A371IE59_MUCPR</name>
<proteinExistence type="predicted"/>
<dbReference type="EMBL" id="QJKJ01000297">
    <property type="protein sequence ID" value="RDY13332.1"/>
    <property type="molecule type" value="Genomic_DNA"/>
</dbReference>
<keyword evidence="2" id="KW-1185">Reference proteome</keyword>
<dbReference type="Proteomes" id="UP000257109">
    <property type="component" value="Unassembled WGS sequence"/>
</dbReference>
<comment type="caution">
    <text evidence="1">The sequence shown here is derived from an EMBL/GenBank/DDBJ whole genome shotgun (WGS) entry which is preliminary data.</text>
</comment>
<gene>
    <name evidence="1" type="ORF">CR513_01776</name>
</gene>
<sequence>MHPKKKNDKKESEKDKEVLITSKRVMRKMLESFQDIFPKDIPRGLPPIKGIEYQIRFQLAKSSYIHN</sequence>
<accession>A0A371IE59</accession>
<protein>
    <submittedName>
        <fullName evidence="1">Uncharacterized protein</fullName>
    </submittedName>
</protein>
<dbReference type="AlphaFoldDB" id="A0A371IE59"/>
<organism evidence="1 2">
    <name type="scientific">Mucuna pruriens</name>
    <name type="common">Velvet bean</name>
    <name type="synonym">Dolichos pruriens</name>
    <dbReference type="NCBI Taxonomy" id="157652"/>
    <lineage>
        <taxon>Eukaryota</taxon>
        <taxon>Viridiplantae</taxon>
        <taxon>Streptophyta</taxon>
        <taxon>Embryophyta</taxon>
        <taxon>Tracheophyta</taxon>
        <taxon>Spermatophyta</taxon>
        <taxon>Magnoliopsida</taxon>
        <taxon>eudicotyledons</taxon>
        <taxon>Gunneridae</taxon>
        <taxon>Pentapetalae</taxon>
        <taxon>rosids</taxon>
        <taxon>fabids</taxon>
        <taxon>Fabales</taxon>
        <taxon>Fabaceae</taxon>
        <taxon>Papilionoideae</taxon>
        <taxon>50 kb inversion clade</taxon>
        <taxon>NPAAA clade</taxon>
        <taxon>indigoferoid/millettioid clade</taxon>
        <taxon>Phaseoleae</taxon>
        <taxon>Mucuna</taxon>
    </lineage>
</organism>
<reference evidence="1" key="1">
    <citation type="submission" date="2018-05" db="EMBL/GenBank/DDBJ databases">
        <title>Draft genome of Mucuna pruriens seed.</title>
        <authorList>
            <person name="Nnadi N.E."/>
            <person name="Vos R."/>
            <person name="Hasami M.H."/>
            <person name="Devisetty U.K."/>
            <person name="Aguiy J.C."/>
        </authorList>
    </citation>
    <scope>NUCLEOTIDE SEQUENCE [LARGE SCALE GENOMIC DNA]</scope>
    <source>
        <strain evidence="1">JCA_2017</strain>
    </source>
</reference>
<feature type="non-terminal residue" evidence="1">
    <location>
        <position position="1"/>
    </location>
</feature>
<evidence type="ECO:0000313" key="1">
    <source>
        <dbReference type="EMBL" id="RDY13332.1"/>
    </source>
</evidence>
<dbReference type="OrthoDB" id="1934635at2759"/>